<dbReference type="InterPro" id="IPR003489">
    <property type="entry name" value="RHF/RaiA"/>
</dbReference>
<protein>
    <submittedName>
        <fullName evidence="3">Ribose ABC transporter permease</fullName>
    </submittedName>
</protein>
<accession>A0A5A7N0U3</accession>
<dbReference type="EMBL" id="BKCL01000009">
    <property type="protein sequence ID" value="GEQ98757.1"/>
    <property type="molecule type" value="Genomic_DNA"/>
</dbReference>
<dbReference type="EMBL" id="BKCM01000009">
    <property type="protein sequence ID" value="GER01294.1"/>
    <property type="molecule type" value="Genomic_DNA"/>
</dbReference>
<evidence type="ECO:0000256" key="1">
    <source>
        <dbReference type="SAM" id="MobiDB-lite"/>
    </source>
</evidence>
<comment type="caution">
    <text evidence="3">The sequence shown here is derived from an EMBL/GenBank/DDBJ whole genome shotgun (WGS) entry which is preliminary data.</text>
</comment>
<evidence type="ECO:0000313" key="3">
    <source>
        <dbReference type="EMBL" id="GER01294.1"/>
    </source>
</evidence>
<dbReference type="InterPro" id="IPR036567">
    <property type="entry name" value="RHF-like"/>
</dbReference>
<name>A0A5A7N0U3_9PROT</name>
<evidence type="ECO:0000313" key="4">
    <source>
        <dbReference type="Proteomes" id="UP000322084"/>
    </source>
</evidence>
<evidence type="ECO:0000313" key="5">
    <source>
        <dbReference type="Proteomes" id="UP000325187"/>
    </source>
</evidence>
<dbReference type="Pfam" id="PF02482">
    <property type="entry name" value="Ribosomal_S30AE"/>
    <property type="match status" value="1"/>
</dbReference>
<evidence type="ECO:0000313" key="2">
    <source>
        <dbReference type="EMBL" id="GEQ98757.1"/>
    </source>
</evidence>
<dbReference type="AlphaFoldDB" id="A0A5A7N0U3"/>
<dbReference type="RefSeq" id="WP_150000994.1">
    <property type="nucleotide sequence ID" value="NZ_BKCL01000009.1"/>
</dbReference>
<dbReference type="CDD" id="cd00552">
    <property type="entry name" value="RaiA"/>
    <property type="match status" value="1"/>
</dbReference>
<dbReference type="SUPFAM" id="SSF69754">
    <property type="entry name" value="Ribosome binding protein Y (YfiA homologue)"/>
    <property type="match status" value="1"/>
</dbReference>
<dbReference type="Proteomes" id="UP000322084">
    <property type="component" value="Unassembled WGS sequence"/>
</dbReference>
<proteinExistence type="predicted"/>
<feature type="region of interest" description="Disordered" evidence="1">
    <location>
        <begin position="107"/>
        <end position="127"/>
    </location>
</feature>
<accession>A0A5A7MS24</accession>
<sequence>MSSNALSVVFRGLDHSDSLEKRIRAESEKLERFFDRITGGTVTVELPHRHEGKSQKFSVHIHLTIAGLDDVTVSHESGPKSVHEDAHKAVHDAFAAAKRQLKDKVNRMQDKKTRQQSDIAFSASGGV</sequence>
<reference evidence="4 5" key="1">
    <citation type="submission" date="2019-09" db="EMBL/GenBank/DDBJ databases">
        <title>NBRP : Genome information of microbial organism related human and environment.</title>
        <authorList>
            <person name="Hattori M."/>
            <person name="Oshima K."/>
            <person name="Inaba H."/>
            <person name="Suda W."/>
            <person name="Sakamoto M."/>
            <person name="Iino T."/>
            <person name="Kitahara M."/>
            <person name="Oshida Y."/>
            <person name="Iida T."/>
            <person name="Kudo T."/>
            <person name="Itoh T."/>
            <person name="Ohkuma M."/>
        </authorList>
    </citation>
    <scope>NUCLEOTIDE SEQUENCE [LARGE SCALE GENOMIC DNA]</scope>
    <source>
        <strain evidence="2 4">Hi-2</strain>
        <strain evidence="3 5">Mie-1</strain>
    </source>
</reference>
<keyword evidence="5" id="KW-1185">Reference proteome</keyword>
<gene>
    <name evidence="2" type="ORF">JCM17844_23940</name>
    <name evidence="3" type="ORF">JCM17845_19170</name>
</gene>
<organism evidence="3 5">
    <name type="scientific">Iodidimonas gelatinilytica</name>
    <dbReference type="NCBI Taxonomy" id="1236966"/>
    <lineage>
        <taxon>Bacteria</taxon>
        <taxon>Pseudomonadati</taxon>
        <taxon>Pseudomonadota</taxon>
        <taxon>Alphaproteobacteria</taxon>
        <taxon>Iodidimonadales</taxon>
        <taxon>Iodidimonadaceae</taxon>
        <taxon>Iodidimonas</taxon>
    </lineage>
</organism>
<dbReference type="Gene3D" id="3.30.160.100">
    <property type="entry name" value="Ribosome hibernation promotion factor-like"/>
    <property type="match status" value="1"/>
</dbReference>
<dbReference type="Proteomes" id="UP000325187">
    <property type="component" value="Unassembled WGS sequence"/>
</dbReference>